<comment type="subcellular location">
    <subcellularLocation>
        <location evidence="1">Nucleus</location>
    </subcellularLocation>
</comment>
<dbReference type="InterPro" id="IPR006510">
    <property type="entry name" value="Znf_LRP1"/>
</dbReference>
<reference evidence="9" key="2">
    <citation type="submission" date="2020-07" db="EMBL/GenBank/DDBJ databases">
        <authorList>
            <person name="Vera ALvarez R."/>
            <person name="Arias-Moreno D.M."/>
            <person name="Jimenez-Jacinto V."/>
            <person name="Jimenez-Bremont J.F."/>
            <person name="Swaminathan K."/>
            <person name="Moose S.P."/>
            <person name="Guerrero-Gonzalez M.L."/>
            <person name="Marino-Ramirez L."/>
            <person name="Landsman D."/>
            <person name="Rodriguez-Kessler M."/>
            <person name="Delgado-Sanchez P."/>
        </authorList>
    </citation>
    <scope>NUCLEOTIDE SEQUENCE</scope>
    <source>
        <tissue evidence="9">Cladode</tissue>
    </source>
</reference>
<evidence type="ECO:0000256" key="1">
    <source>
        <dbReference type="ARBA" id="ARBA00004123"/>
    </source>
</evidence>
<organism evidence="9">
    <name type="scientific">Opuntia streptacantha</name>
    <name type="common">Prickly pear cactus</name>
    <name type="synonym">Opuntia cardona</name>
    <dbReference type="NCBI Taxonomy" id="393608"/>
    <lineage>
        <taxon>Eukaryota</taxon>
        <taxon>Viridiplantae</taxon>
        <taxon>Streptophyta</taxon>
        <taxon>Embryophyta</taxon>
        <taxon>Tracheophyta</taxon>
        <taxon>Spermatophyta</taxon>
        <taxon>Magnoliopsida</taxon>
        <taxon>eudicotyledons</taxon>
        <taxon>Gunneridae</taxon>
        <taxon>Pentapetalae</taxon>
        <taxon>Caryophyllales</taxon>
        <taxon>Cactineae</taxon>
        <taxon>Cactaceae</taxon>
        <taxon>Opuntioideae</taxon>
        <taxon>Opuntia</taxon>
    </lineage>
</organism>
<keyword evidence="5" id="KW-0238">DNA-binding</keyword>
<protein>
    <submittedName>
        <fullName evidence="9">Uncharacterized protein</fullName>
    </submittedName>
</protein>
<evidence type="ECO:0000256" key="3">
    <source>
        <dbReference type="ARBA" id="ARBA00022723"/>
    </source>
</evidence>
<feature type="compositionally biased region" description="Gly residues" evidence="8">
    <location>
        <begin position="7"/>
        <end position="28"/>
    </location>
</feature>
<evidence type="ECO:0000256" key="4">
    <source>
        <dbReference type="ARBA" id="ARBA00022833"/>
    </source>
</evidence>
<name>A0A7C9CW19_OPUST</name>
<dbReference type="InterPro" id="IPR006511">
    <property type="entry name" value="SHI_C"/>
</dbReference>
<evidence type="ECO:0000256" key="2">
    <source>
        <dbReference type="ARBA" id="ARBA00006911"/>
    </source>
</evidence>
<dbReference type="GO" id="GO:0045893">
    <property type="term" value="P:positive regulation of DNA-templated transcription"/>
    <property type="evidence" value="ECO:0007669"/>
    <property type="project" value="TreeGrafter"/>
</dbReference>
<dbReference type="GO" id="GO:0003700">
    <property type="term" value="F:DNA-binding transcription factor activity"/>
    <property type="evidence" value="ECO:0007669"/>
    <property type="project" value="InterPro"/>
</dbReference>
<evidence type="ECO:0000313" key="9">
    <source>
        <dbReference type="EMBL" id="MBA4622409.1"/>
    </source>
</evidence>
<dbReference type="GO" id="GO:0003677">
    <property type="term" value="F:DNA binding"/>
    <property type="evidence" value="ECO:0007669"/>
    <property type="project" value="UniProtKB-KW"/>
</dbReference>
<dbReference type="GO" id="GO:0005634">
    <property type="term" value="C:nucleus"/>
    <property type="evidence" value="ECO:0007669"/>
    <property type="project" value="UniProtKB-SubCell"/>
</dbReference>
<keyword evidence="3" id="KW-0479">Metal-binding</keyword>
<dbReference type="EMBL" id="GISG01038597">
    <property type="protein sequence ID" value="MBA4622409.1"/>
    <property type="molecule type" value="Transcribed_RNA"/>
</dbReference>
<dbReference type="GO" id="GO:0046872">
    <property type="term" value="F:metal ion binding"/>
    <property type="evidence" value="ECO:0007669"/>
    <property type="project" value="UniProtKB-KW"/>
</dbReference>
<evidence type="ECO:0000256" key="6">
    <source>
        <dbReference type="ARBA" id="ARBA00023159"/>
    </source>
</evidence>
<dbReference type="AlphaFoldDB" id="A0A7C9CW19"/>
<feature type="region of interest" description="Disordered" evidence="8">
    <location>
        <begin position="1"/>
        <end position="30"/>
    </location>
</feature>
<dbReference type="InterPro" id="IPR007818">
    <property type="entry name" value="SHI"/>
</dbReference>
<dbReference type="PANTHER" id="PTHR31604:SF54">
    <property type="entry name" value="PROTEIN SHI RELATED SEQUENCE 1"/>
    <property type="match status" value="1"/>
</dbReference>
<dbReference type="NCBIfam" id="TIGR01623">
    <property type="entry name" value="put_zinc_LRP1"/>
    <property type="match status" value="1"/>
</dbReference>
<sequence length="235" mass="24645">MKSGATMGSGDGGGGGGGGGGDGGGGGSTSCEDCGNKAKRDCAHKRCRTCCKSRGFHCPTHVKSTWVPVARRRLRQQQHHHHHLLSLPLSLSSTPSLQHHLTLNSSGPEVVNFPAEVNSLATFRCIRVSSDDNVVDQYAYQTSVNIGGHLFKGILYDQGGTTSGSGGGENSPVAASNSHPFRHHQLDISASTTATAATPSGANLLYHPPPPPPTLYSPSFNAFLPGMQFFPHPRP</sequence>
<evidence type="ECO:0000256" key="7">
    <source>
        <dbReference type="ARBA" id="ARBA00023242"/>
    </source>
</evidence>
<proteinExistence type="inferred from homology"/>
<accession>A0A7C9CW19</accession>
<comment type="similarity">
    <text evidence="2">Belongs to the SHI protein family.</text>
</comment>
<reference evidence="9" key="1">
    <citation type="journal article" date="2013" name="J. Plant Res.">
        <title>Effect of fungi and light on seed germination of three Opuntia species from semiarid lands of central Mexico.</title>
        <authorList>
            <person name="Delgado-Sanchez P."/>
            <person name="Jimenez-Bremont J.F."/>
            <person name="Guerrero-Gonzalez Mde L."/>
            <person name="Flores J."/>
        </authorList>
    </citation>
    <scope>NUCLEOTIDE SEQUENCE</scope>
    <source>
        <tissue evidence="9">Cladode</tissue>
    </source>
</reference>
<dbReference type="PANTHER" id="PTHR31604">
    <property type="entry name" value="PROTEIN LATERAL ROOT PRIMORDIUM 1"/>
    <property type="match status" value="1"/>
</dbReference>
<keyword evidence="6" id="KW-0010">Activator</keyword>
<evidence type="ECO:0000256" key="5">
    <source>
        <dbReference type="ARBA" id="ARBA00023125"/>
    </source>
</evidence>
<evidence type="ECO:0000256" key="8">
    <source>
        <dbReference type="SAM" id="MobiDB-lite"/>
    </source>
</evidence>
<dbReference type="Pfam" id="PF05142">
    <property type="entry name" value="DUF702"/>
    <property type="match status" value="1"/>
</dbReference>
<dbReference type="NCBIfam" id="TIGR01624">
    <property type="entry name" value="LRP1_Cterm"/>
    <property type="match status" value="1"/>
</dbReference>
<keyword evidence="7" id="KW-0539">Nucleus</keyword>
<keyword evidence="4" id="KW-0862">Zinc</keyword>